<dbReference type="Proteomes" id="UP000238823">
    <property type="component" value="Unassembled WGS sequence"/>
</dbReference>
<reference evidence="2 3" key="1">
    <citation type="submission" date="2018-03" db="EMBL/GenBank/DDBJ databases">
        <title>Draft Genome Sequences of the Obligatory Marine Myxobacteria Enhygromyxa salina SWB007.</title>
        <authorList>
            <person name="Poehlein A."/>
            <person name="Moghaddam J.A."/>
            <person name="Harms H."/>
            <person name="Alanjari M."/>
            <person name="Koenig G.M."/>
            <person name="Daniel R."/>
            <person name="Schaeberle T.F."/>
        </authorList>
    </citation>
    <scope>NUCLEOTIDE SEQUENCE [LARGE SCALE GENOMIC DNA]</scope>
    <source>
        <strain evidence="2 3">SWB007</strain>
    </source>
</reference>
<evidence type="ECO:0000313" key="3">
    <source>
        <dbReference type="Proteomes" id="UP000238823"/>
    </source>
</evidence>
<protein>
    <submittedName>
        <fullName evidence="2">Uncharacterized protein</fullName>
    </submittedName>
</protein>
<dbReference type="RefSeq" id="WP_106087271.1">
    <property type="nucleotide sequence ID" value="NZ_PVNL01000003.1"/>
</dbReference>
<feature type="compositionally biased region" description="Acidic residues" evidence="1">
    <location>
        <begin position="284"/>
        <end position="293"/>
    </location>
</feature>
<dbReference type="AlphaFoldDB" id="A0A2S9YYI0"/>
<evidence type="ECO:0000256" key="1">
    <source>
        <dbReference type="SAM" id="MobiDB-lite"/>
    </source>
</evidence>
<gene>
    <name evidence="2" type="ORF">ENSA7_01640</name>
</gene>
<dbReference type="EMBL" id="PVNL01000003">
    <property type="protein sequence ID" value="PRQ10119.1"/>
    <property type="molecule type" value="Genomic_DNA"/>
</dbReference>
<proteinExistence type="predicted"/>
<feature type="compositionally biased region" description="Acidic residues" evidence="1">
    <location>
        <begin position="262"/>
        <end position="272"/>
    </location>
</feature>
<comment type="caution">
    <text evidence="2">The sequence shown here is derived from an EMBL/GenBank/DDBJ whole genome shotgun (WGS) entry which is preliminary data.</text>
</comment>
<name>A0A2S9YYI0_9BACT</name>
<dbReference type="OrthoDB" id="5505330at2"/>
<evidence type="ECO:0000313" key="2">
    <source>
        <dbReference type="EMBL" id="PRQ10119.1"/>
    </source>
</evidence>
<sequence>MNDFDLSIYYPIPLLTTEGYVSLCKTLLGVDLGQVPPQVTATRNDLAAVLAEVEAGLVARIDEDLSTRREQAFDSLVDRVWLELRERLEFYTIYQHDGAAMFTEEDRAGLELDERISQARTAAEIRERMFSDGTDFLRAVYPQQATHMAARLDWLDTKDFDGETLATLVGDELATLLKTCQARYEAMVSGRSSRDGKSSADLRELRNRLRRQLYAYCGGVGTMYDFKKPETAKIVEVALRPILVMRAQARRKPGAPGVDGEVVADGEADLSEVEASPEPAADVEVTEDLPAEG</sequence>
<organism evidence="2 3">
    <name type="scientific">Enhygromyxa salina</name>
    <dbReference type="NCBI Taxonomy" id="215803"/>
    <lineage>
        <taxon>Bacteria</taxon>
        <taxon>Pseudomonadati</taxon>
        <taxon>Myxococcota</taxon>
        <taxon>Polyangia</taxon>
        <taxon>Nannocystales</taxon>
        <taxon>Nannocystaceae</taxon>
        <taxon>Enhygromyxa</taxon>
    </lineage>
</organism>
<feature type="region of interest" description="Disordered" evidence="1">
    <location>
        <begin position="250"/>
        <end position="293"/>
    </location>
</feature>
<accession>A0A2S9YYI0</accession>